<evidence type="ECO:0000313" key="3">
    <source>
        <dbReference type="Proteomes" id="UP000809621"/>
    </source>
</evidence>
<accession>A0ABS2HCP9</accession>
<name>A0ABS2HCP9_9VIBR</name>
<organism evidence="2 3">
    <name type="scientific">Vibrio ulleungensis</name>
    <dbReference type="NCBI Taxonomy" id="2807619"/>
    <lineage>
        <taxon>Bacteria</taxon>
        <taxon>Pseudomonadati</taxon>
        <taxon>Pseudomonadota</taxon>
        <taxon>Gammaproteobacteria</taxon>
        <taxon>Vibrionales</taxon>
        <taxon>Vibrionaceae</taxon>
        <taxon>Vibrio</taxon>
    </lineage>
</organism>
<comment type="caution">
    <text evidence="2">The sequence shown here is derived from an EMBL/GenBank/DDBJ whole genome shotgun (WGS) entry which is preliminary data.</text>
</comment>
<feature type="transmembrane region" description="Helical" evidence="1">
    <location>
        <begin position="42"/>
        <end position="64"/>
    </location>
</feature>
<dbReference type="RefSeq" id="WP_205156975.1">
    <property type="nucleotide sequence ID" value="NZ_JAFEUM010000001.1"/>
</dbReference>
<evidence type="ECO:0000313" key="2">
    <source>
        <dbReference type="EMBL" id="MBM7035368.1"/>
    </source>
</evidence>
<protein>
    <submittedName>
        <fullName evidence="2">Uncharacterized protein</fullName>
    </submittedName>
</protein>
<dbReference type="EMBL" id="JAFEUM010000001">
    <property type="protein sequence ID" value="MBM7035368.1"/>
    <property type="molecule type" value="Genomic_DNA"/>
</dbReference>
<keyword evidence="3" id="KW-1185">Reference proteome</keyword>
<sequence>MNTGKSLIMVSKIRFYVFLLLSAYAIYSTLDGVIYLPSRNGGIFLSGFSAILFSIGSVLCAISFSFDTFNMKGFPLTEWAARTLGIVILVVALFT</sequence>
<evidence type="ECO:0000256" key="1">
    <source>
        <dbReference type="SAM" id="Phobius"/>
    </source>
</evidence>
<keyword evidence="1" id="KW-0812">Transmembrane</keyword>
<feature type="transmembrane region" description="Helical" evidence="1">
    <location>
        <begin position="15"/>
        <end position="36"/>
    </location>
</feature>
<keyword evidence="1" id="KW-0472">Membrane</keyword>
<gene>
    <name evidence="2" type="ORF">JQC93_03025</name>
</gene>
<dbReference type="Proteomes" id="UP000809621">
    <property type="component" value="Unassembled WGS sequence"/>
</dbReference>
<reference evidence="2 3" key="1">
    <citation type="submission" date="2021-02" db="EMBL/GenBank/DDBJ databases">
        <authorList>
            <person name="Park J.-S."/>
        </authorList>
    </citation>
    <scope>NUCLEOTIDE SEQUENCE [LARGE SCALE GENOMIC DNA]</scope>
    <source>
        <strain evidence="2 3">188UL20-2</strain>
    </source>
</reference>
<feature type="transmembrane region" description="Helical" evidence="1">
    <location>
        <begin position="76"/>
        <end position="94"/>
    </location>
</feature>
<keyword evidence="1" id="KW-1133">Transmembrane helix</keyword>
<proteinExistence type="predicted"/>